<name>H0GUI3_SACCK</name>
<dbReference type="AlphaFoldDB" id="H0GUI3"/>
<gene>
    <name evidence="1" type="ORF">VIN7_6977</name>
</gene>
<accession>H0GUI3</accession>
<keyword evidence="2" id="KW-1185">Reference proteome</keyword>
<dbReference type="HOGENOM" id="CLU_657476_0_0_1"/>
<dbReference type="Proteomes" id="UP000009009">
    <property type="component" value="Unassembled WGS sequence"/>
</dbReference>
<comment type="caution">
    <text evidence="1">The sequence shown here is derived from an EMBL/GenBank/DDBJ whole genome shotgun (WGS) entry which is preliminary data.</text>
</comment>
<organism evidence="1 2">
    <name type="scientific">Saccharomyces cerevisiae x Saccharomyces kudriavzevii (strain VIN7)</name>
    <name type="common">Yeast</name>
    <dbReference type="NCBI Taxonomy" id="1095631"/>
    <lineage>
        <taxon>Eukaryota</taxon>
        <taxon>Fungi</taxon>
        <taxon>Dikarya</taxon>
        <taxon>Ascomycota</taxon>
        <taxon>Saccharomycotina</taxon>
        <taxon>Saccharomycetes</taxon>
        <taxon>Saccharomycetales</taxon>
        <taxon>Saccharomycetaceae</taxon>
        <taxon>Saccharomyces</taxon>
    </lineage>
</organism>
<evidence type="ECO:0000313" key="1">
    <source>
        <dbReference type="EMBL" id="EHN02513.1"/>
    </source>
</evidence>
<dbReference type="EMBL" id="AGVY01000204">
    <property type="protein sequence ID" value="EHN02513.1"/>
    <property type="molecule type" value="Genomic_DNA"/>
</dbReference>
<sequence length="418" mass="47908">MDEVIPLFRDFHIAQVKDYQLGLQNDLVKTNEIFQENLLKNYNKILDLTDSVNDLSLNLKSIDQDFKSLCFDDEQFQLNKLPPLPPRSTTTHVSPLGSEVAVTIPPQNILVISNWTISISNFCSRVATSTTPSRIFDELLLNFHELSLTSVPTKFEILIGNKCYQLQKFLVDSMSALNFTLLQWVKLYNLLNTEFTSKWDDNLLSAFNESLFETLFNENVQALLNSSTNNKKHQYYSNEQNDNSTVADFVNSSTFRDHLIRRTVKEINAHLDTLSTLLAKLKNSDSLHQLNIFHDSDENYGHNIEFPSDEDTLKHYIETAISYSKGLTNDTTLQIYQAVQPTIEILQNLEMYKCPRETLADLKTSLITQLQDFKTQIESSLSSLPENPTAIVDDFMASYNNHNLLQLVTDQITQLRQS</sequence>
<dbReference type="PhylomeDB" id="H0GUI3"/>
<evidence type="ECO:0000313" key="2">
    <source>
        <dbReference type="Proteomes" id="UP000009009"/>
    </source>
</evidence>
<protein>
    <submittedName>
        <fullName evidence="1">Cog1p</fullName>
    </submittedName>
</protein>
<reference evidence="1 2" key="1">
    <citation type="journal article" date="2012" name="FEMS Yeast Res.">
        <title>The genome sequence of the wine yeast VIN7 reveals an allotriploid hybrid genome with Saccharomyces cerevisiae and Saccharomyces kudriavzevii origins.</title>
        <authorList>
            <person name="Borneman A.R."/>
            <person name="Desany B.A."/>
            <person name="Riches D."/>
            <person name="Affourtit J.P."/>
            <person name="Forgan A.H."/>
            <person name="Pretorius I.S."/>
            <person name="Egholm M."/>
            <person name="Chambers P.J."/>
        </authorList>
    </citation>
    <scope>NUCLEOTIDE SEQUENCE [LARGE SCALE GENOMIC DNA]</scope>
    <source>
        <strain evidence="1 2">VIN7</strain>
    </source>
</reference>
<dbReference type="OrthoDB" id="4068191at2759"/>
<proteinExistence type="predicted"/>